<keyword evidence="3" id="KW-1185">Reference proteome</keyword>
<dbReference type="SUPFAM" id="SSF53448">
    <property type="entry name" value="Nucleotide-diphospho-sugar transferases"/>
    <property type="match status" value="1"/>
</dbReference>
<reference evidence="2 3" key="1">
    <citation type="submission" date="2021-01" db="EMBL/GenBank/DDBJ databases">
        <title>Sequencing the genomes of 1000 actinobacteria strains.</title>
        <authorList>
            <person name="Klenk H.-P."/>
        </authorList>
    </citation>
    <scope>NUCLEOTIDE SEQUENCE [LARGE SCALE GENOMIC DNA]</scope>
    <source>
        <strain evidence="2 3">DSM 13657</strain>
    </source>
</reference>
<sequence length="868" mass="97894">MAFDAKTVEAKTKDLNQQIADVKARRSVVNAYSKSVQESVYYEDALLGKHPFLFPVESADEYLERYEYFRASNEERIRELIATADSLPNVSKQSWFEPLNFRIGIIADTFLFKSFEGAAHFIPITPENYEEAIPELDLLLVTSAWRGLDHEWFGLSIASSGKRWLVTQKIVPLAKQNGVPVAFYSKEDPPNFDVFAGLAKSVDFIFTSAIEVVHKYQQLTNEATPVSALPFSVNFSHHNPLGSMRSDLTEFVFGGSWHRKKYQARRRAGELIFDGVLKAGYPLWIVDRNLEIGAEKYLYPEKYLQHLHGSISHDELLAVQRLLPVSINLNSVHASQTMFANRVIELQAMGTCIVSNYSAGVNTQFPNVFMPDREIDMVQWLESLSLEDIRKAQVDGVRNAFTDNTNFDRVRAMLEFCGFDVPVNEPQVFVAGLNSDEYANFVAEQKTRLTLKQSAEMTSHEAEGRYVTLHVDASKEHDPHFVDDLVNGFKYSSAKTVVSQDKYEGTYEMVPEGEHRVKAGEYAEVHGVSTSDPGVLAVPANQLVASRDRSVQPKIAVGEYDLTVVVPIYNNGRHLYYKCFDSLRRSSIFNKMKVLLVDDGSTDFETRQIVQGLVAGYPNVEAFYHEIGGSGSASRPRNTGLELCDTKFITYLDPDNEAISDGFAELLKMIEETGVNFAIGNMVKLKHRRLIINNSGILRKALGSRAYDGADVPEDILTKIKFQPMSIQALVADAEWLKSLNLVQPVGAVGQDSYFFQQMLFYAKRIAVTETPIHTYYAAVSNSTVNQVGPKFYKKYIALEQDRATWLSEVGLLDSYNSVRLMPFVKGWYVDKLRNVAMDEREECKSTIRQLVGFYGNHPELDDLLQVT</sequence>
<name>A0ABS2SJ11_9MICO</name>
<dbReference type="InterPro" id="IPR029044">
    <property type="entry name" value="Nucleotide-diphossugar_trans"/>
</dbReference>
<evidence type="ECO:0000259" key="1">
    <source>
        <dbReference type="Pfam" id="PF00535"/>
    </source>
</evidence>
<dbReference type="EMBL" id="JAFBCP010000001">
    <property type="protein sequence ID" value="MBM7816249.1"/>
    <property type="molecule type" value="Genomic_DNA"/>
</dbReference>
<dbReference type="CDD" id="cd00761">
    <property type="entry name" value="Glyco_tranf_GTA_type"/>
    <property type="match status" value="1"/>
</dbReference>
<gene>
    <name evidence="2" type="ORF">JOE56_000943</name>
</gene>
<dbReference type="InterPro" id="IPR001173">
    <property type="entry name" value="Glyco_trans_2-like"/>
</dbReference>
<feature type="domain" description="Glycosyltransferase 2-like" evidence="1">
    <location>
        <begin position="563"/>
        <end position="684"/>
    </location>
</feature>
<organism evidence="2 3">
    <name type="scientific">Brevibacterium paucivorans</name>
    <dbReference type="NCBI Taxonomy" id="170994"/>
    <lineage>
        <taxon>Bacteria</taxon>
        <taxon>Bacillati</taxon>
        <taxon>Actinomycetota</taxon>
        <taxon>Actinomycetes</taxon>
        <taxon>Micrococcales</taxon>
        <taxon>Brevibacteriaceae</taxon>
        <taxon>Brevibacterium</taxon>
    </lineage>
</organism>
<evidence type="ECO:0000313" key="2">
    <source>
        <dbReference type="EMBL" id="MBM7816249.1"/>
    </source>
</evidence>
<dbReference type="Gene3D" id="3.90.550.10">
    <property type="entry name" value="Spore Coat Polysaccharide Biosynthesis Protein SpsA, Chain A"/>
    <property type="match status" value="1"/>
</dbReference>
<dbReference type="Proteomes" id="UP000809290">
    <property type="component" value="Unassembled WGS sequence"/>
</dbReference>
<accession>A0ABS2SJ11</accession>
<evidence type="ECO:0000313" key="3">
    <source>
        <dbReference type="Proteomes" id="UP000809290"/>
    </source>
</evidence>
<comment type="caution">
    <text evidence="2">The sequence shown here is derived from an EMBL/GenBank/DDBJ whole genome shotgun (WGS) entry which is preliminary data.</text>
</comment>
<proteinExistence type="predicted"/>
<protein>
    <submittedName>
        <fullName evidence="2">Glycosyltransferase involved in cell wall biosynthesis</fullName>
    </submittedName>
</protein>
<dbReference type="Pfam" id="PF00535">
    <property type="entry name" value="Glycos_transf_2"/>
    <property type="match status" value="1"/>
</dbReference>
<dbReference type="RefSeq" id="WP_204515060.1">
    <property type="nucleotide sequence ID" value="NZ_JAFBCP010000001.1"/>
</dbReference>